<dbReference type="PROSITE" id="PS00092">
    <property type="entry name" value="N6_MTASE"/>
    <property type="match status" value="1"/>
</dbReference>
<dbReference type="PRINTS" id="PR00508">
    <property type="entry name" value="S21N4MTFRASE"/>
</dbReference>
<dbReference type="InterPro" id="IPR029063">
    <property type="entry name" value="SAM-dependent_MTases_sf"/>
</dbReference>
<dbReference type="Proteomes" id="UP001497444">
    <property type="component" value="Unassembled WGS sequence"/>
</dbReference>
<gene>
    <name evidence="5" type="ORF">CSSPJE1EN1_LOCUS26039</name>
</gene>
<dbReference type="Gene3D" id="3.40.50.150">
    <property type="entry name" value="Vaccinia Virus protein VP39"/>
    <property type="match status" value="1"/>
</dbReference>
<sequence>MKGERFAYREVYWDENREKAANLAANKGAGEWDLPQLSTWLKDLSVPDLDFDLGLTMFDEDELKEYGGIEVSAHTRSETTGVDEDEVPEKAPARTKLGDIYQLGQHRLLCGDSTDLGTVEKLMDGQKADMVFTDPPYGMRLNVDYDDMFKNDASKIVFTGKRFKKVEGDDKDYDPNPIFSIIADDYFIWGADYFYDKLPSKGSWTAWDKRTNENMDKVVGNTTEFCWSKNPHRRMTARVLWSGHHGMQKDDTKTRVHPTQKPVALVEWFFNQYANKHKSIVDIYGGSGSTLIACEKTNRKCFMMELDPHYCDVIVERWEKYTGRKATLGSYPAFCRGTTLARINLEEKIWMDPRLKALSQKLGSEAMAIGYVILFWRLAQSMFIKGRLVTENQFKLAGLPDSLFDCEFAVKTEHGIRAKGDKKNFGWLVERIEAGRKGGKKTAEKFKHVDKDQRTQARYQLNLAVFFQMEDKWFETKSYDFTTFLANTQKVALALDKGEQIRPKTNIEKAFTAPRIDMIWNRLQDLDDDFMNKSTDTFLASFKFPPLPADFFELARLERNSPYRKFGIPTEPEQIHPSENSIFSKEDIAEMFSMMKKRLNGEISYMELEQYGKMIQSAVDGSSRRDD</sequence>
<dbReference type="InterPro" id="IPR002052">
    <property type="entry name" value="DNA_methylase_N6_adenine_CS"/>
</dbReference>
<evidence type="ECO:0000256" key="3">
    <source>
        <dbReference type="ARBA" id="ARBA00022679"/>
    </source>
</evidence>
<keyword evidence="6" id="KW-1185">Reference proteome</keyword>
<proteinExistence type="inferred from homology"/>
<keyword evidence="3" id="KW-0808">Transferase</keyword>
<evidence type="ECO:0000256" key="1">
    <source>
        <dbReference type="ARBA" id="ARBA00006594"/>
    </source>
</evidence>
<accession>A0ABP0V9K9</accession>
<comment type="caution">
    <text evidence="5">The sequence shown here is derived from an EMBL/GenBank/DDBJ whole genome shotgun (WGS) entry which is preliminary data.</text>
</comment>
<keyword evidence="2" id="KW-0489">Methyltransferase</keyword>
<feature type="domain" description="DNA methylase N-4/N-6" evidence="4">
    <location>
        <begin position="220"/>
        <end position="315"/>
    </location>
</feature>
<organism evidence="5 6">
    <name type="scientific">Sphagnum jensenii</name>
    <dbReference type="NCBI Taxonomy" id="128206"/>
    <lineage>
        <taxon>Eukaryota</taxon>
        <taxon>Viridiplantae</taxon>
        <taxon>Streptophyta</taxon>
        <taxon>Embryophyta</taxon>
        <taxon>Bryophyta</taxon>
        <taxon>Sphagnophytina</taxon>
        <taxon>Sphagnopsida</taxon>
        <taxon>Sphagnales</taxon>
        <taxon>Sphagnaceae</taxon>
        <taxon>Sphagnum</taxon>
    </lineage>
</organism>
<protein>
    <recommendedName>
        <fullName evidence="4">DNA methylase N-4/N-6 domain-containing protein</fullName>
    </recommendedName>
</protein>
<evidence type="ECO:0000259" key="4">
    <source>
        <dbReference type="Pfam" id="PF01555"/>
    </source>
</evidence>
<evidence type="ECO:0000313" key="5">
    <source>
        <dbReference type="EMBL" id="CAK9250661.1"/>
    </source>
</evidence>
<dbReference type="EMBL" id="CAXAQS010000214">
    <property type="protein sequence ID" value="CAK9250661.1"/>
    <property type="molecule type" value="Genomic_DNA"/>
</dbReference>
<dbReference type="SUPFAM" id="SSF53335">
    <property type="entry name" value="S-adenosyl-L-methionine-dependent methyltransferases"/>
    <property type="match status" value="1"/>
</dbReference>
<evidence type="ECO:0000256" key="2">
    <source>
        <dbReference type="ARBA" id="ARBA00022603"/>
    </source>
</evidence>
<comment type="similarity">
    <text evidence="1">Belongs to the N(4)/N(6)-methyltransferase family.</text>
</comment>
<reference evidence="5" key="1">
    <citation type="submission" date="2024-02" db="EMBL/GenBank/DDBJ databases">
        <authorList>
            <consortium name="ELIXIR-Norway"/>
            <consortium name="Elixir Norway"/>
        </authorList>
    </citation>
    <scope>NUCLEOTIDE SEQUENCE</scope>
</reference>
<dbReference type="Pfam" id="PF01555">
    <property type="entry name" value="N6_N4_Mtase"/>
    <property type="match status" value="1"/>
</dbReference>
<name>A0ABP0V9K9_9BRYO</name>
<dbReference type="InterPro" id="IPR002941">
    <property type="entry name" value="DNA_methylase_N4/N6"/>
</dbReference>
<evidence type="ECO:0000313" key="6">
    <source>
        <dbReference type="Proteomes" id="UP001497444"/>
    </source>
</evidence>
<dbReference type="InterPro" id="IPR001091">
    <property type="entry name" value="RM_Methyltransferase"/>
</dbReference>